<dbReference type="KEGG" id="cei:CEPID_10785"/>
<dbReference type="RefSeq" id="WP_047240901.1">
    <property type="nucleotide sequence ID" value="NZ_CP011541.1"/>
</dbReference>
<evidence type="ECO:0000256" key="1">
    <source>
        <dbReference type="SAM" id="Phobius"/>
    </source>
</evidence>
<proteinExistence type="predicted"/>
<dbReference type="OrthoDB" id="4426699at2"/>
<dbReference type="EMBL" id="CP011541">
    <property type="protein sequence ID" value="AKK03986.1"/>
    <property type="molecule type" value="Genomic_DNA"/>
</dbReference>
<dbReference type="Proteomes" id="UP000035368">
    <property type="component" value="Chromosome"/>
</dbReference>
<dbReference type="Pfam" id="PF11377">
    <property type="entry name" value="DUF3180"/>
    <property type="match status" value="1"/>
</dbReference>
<name>A0A0G3GS15_9CORY</name>
<accession>A0A0G3GS15</accession>
<evidence type="ECO:0000313" key="2">
    <source>
        <dbReference type="EMBL" id="AKK03986.1"/>
    </source>
</evidence>
<dbReference type="InterPro" id="IPR021517">
    <property type="entry name" value="DUF3180"/>
</dbReference>
<keyword evidence="1" id="KW-0472">Membrane</keyword>
<keyword evidence="3" id="KW-1185">Reference proteome</keyword>
<keyword evidence="1" id="KW-0812">Transmembrane</keyword>
<organism evidence="2 3">
    <name type="scientific">Corynebacterium epidermidicanis</name>
    <dbReference type="NCBI Taxonomy" id="1050174"/>
    <lineage>
        <taxon>Bacteria</taxon>
        <taxon>Bacillati</taxon>
        <taxon>Actinomycetota</taxon>
        <taxon>Actinomycetes</taxon>
        <taxon>Mycobacteriales</taxon>
        <taxon>Corynebacteriaceae</taxon>
        <taxon>Corynebacterium</taxon>
    </lineage>
</organism>
<feature type="transmembrane region" description="Helical" evidence="1">
    <location>
        <begin position="7"/>
        <end position="28"/>
    </location>
</feature>
<dbReference type="STRING" id="1050174.CEPID_10785"/>
<dbReference type="PATRIC" id="fig|1050174.4.peg.2172"/>
<reference evidence="2 3" key="1">
    <citation type="submission" date="2015-05" db="EMBL/GenBank/DDBJ databases">
        <title>Complete genome sequence of Corynebacterium epidermidicanis DSM 45586, isolated from the skin of a dog suffering from pruritus.</title>
        <authorList>
            <person name="Ruckert C."/>
            <person name="Albersmeier A."/>
            <person name="Winkler A."/>
            <person name="Tauch A."/>
        </authorList>
    </citation>
    <scope>NUCLEOTIDE SEQUENCE [LARGE SCALE GENOMIC DNA]</scope>
    <source>
        <strain evidence="2 3">DSM 45586</strain>
    </source>
</reference>
<keyword evidence="1" id="KW-1133">Transmembrane helix</keyword>
<gene>
    <name evidence="2" type="ORF">CEPID_10785</name>
</gene>
<evidence type="ECO:0000313" key="3">
    <source>
        <dbReference type="Proteomes" id="UP000035368"/>
    </source>
</evidence>
<dbReference type="AlphaFoldDB" id="A0A0G3GS15"/>
<protein>
    <submittedName>
        <fullName evidence="2">Putative DUF3180 family protein</fullName>
    </submittedName>
</protein>
<feature type="transmembrane region" description="Helical" evidence="1">
    <location>
        <begin position="34"/>
        <end position="54"/>
    </location>
</feature>
<sequence length="154" mass="16013">MKLTSIPGLIGSFIFFLLAAFILSRAYYGQMGPVSIRATFTLWFLAAVCVILSLRVRERKEKGEIGLDRSQLSPLVAANFLVIGKATSWTGAIVGGCYAGLAAHVLPNIGQLTAAANDAPAVISGTLGGICAAIAGVYLDRNCETPPPTDGEAA</sequence>